<evidence type="ECO:0000313" key="1">
    <source>
        <dbReference type="EMBL" id="GAO16066.1"/>
    </source>
</evidence>
<sequence>MEGKTLTRLNRLNETQWQASIPVYQQEEVGGTRTKHLVNWSGGYCLFVRLQPCPATMILARPANHWTVIFLIDQFGGDPL</sequence>
<name>A0A1B5L0Z0_USTVR</name>
<gene>
    <name evidence="1" type="ORF">UVI_02054100</name>
</gene>
<organism evidence="1 2">
    <name type="scientific">Ustilaginoidea virens</name>
    <name type="common">Rice false smut fungus</name>
    <name type="synonym">Villosiclava virens</name>
    <dbReference type="NCBI Taxonomy" id="1159556"/>
    <lineage>
        <taxon>Eukaryota</taxon>
        <taxon>Fungi</taxon>
        <taxon>Dikarya</taxon>
        <taxon>Ascomycota</taxon>
        <taxon>Pezizomycotina</taxon>
        <taxon>Sordariomycetes</taxon>
        <taxon>Hypocreomycetidae</taxon>
        <taxon>Hypocreales</taxon>
        <taxon>Clavicipitaceae</taxon>
        <taxon>Ustilaginoidea</taxon>
    </lineage>
</organism>
<protein>
    <submittedName>
        <fullName evidence="1">Uncharacterized protein</fullName>
    </submittedName>
</protein>
<comment type="caution">
    <text evidence="1">The sequence shown here is derived from an EMBL/GenBank/DDBJ whole genome shotgun (WGS) entry which is preliminary data.</text>
</comment>
<proteinExistence type="predicted"/>
<evidence type="ECO:0000313" key="2">
    <source>
        <dbReference type="Proteomes" id="UP000054053"/>
    </source>
</evidence>
<reference evidence="2" key="1">
    <citation type="journal article" date="2016" name="Genome Announc.">
        <title>Genome sequence of Ustilaginoidea virens IPU010, a rice pathogenic fungus causing false smut.</title>
        <authorList>
            <person name="Kumagai T."/>
            <person name="Ishii T."/>
            <person name="Terai G."/>
            <person name="Umemura M."/>
            <person name="Machida M."/>
            <person name="Asai K."/>
        </authorList>
    </citation>
    <scope>NUCLEOTIDE SEQUENCE [LARGE SCALE GENOMIC DNA]</scope>
    <source>
        <strain evidence="2">IPU010</strain>
    </source>
</reference>
<dbReference type="Proteomes" id="UP000054053">
    <property type="component" value="Unassembled WGS sequence"/>
</dbReference>
<accession>A0A1B5L0Z0</accession>
<dbReference type="EMBL" id="BBTG02000043">
    <property type="protein sequence ID" value="GAO16066.1"/>
    <property type="molecule type" value="Genomic_DNA"/>
</dbReference>
<dbReference type="AlphaFoldDB" id="A0A1B5L0Z0"/>